<accession>A0A2M7B858</accession>
<dbReference type="SUPFAM" id="SSF64182">
    <property type="entry name" value="DHH phosphoesterases"/>
    <property type="match status" value="1"/>
</dbReference>
<dbReference type="AlphaFoldDB" id="A0A2M7B858"/>
<sequence>MIYNLYFHNDFDGIASTAILMNFLKAKGDKIAAFYPVQYPINFKAWEKISFKKPTIIVDFIYHPKAKIWFDHHPTAFIKDSWRKNFRAKKLLRWDCNYKSCGSLILDSLKKDFKFRPKKFLLELAKWSDKIDKFAFKNPRESISFKKPAMKLFLLLDNFSVSKKILGKIIKSLATKPLRETSKIKELKLLFKKIDKEIKKSWTFYRKNIKISNKVAFINETENNCLKIRPIFSYLSFKAPYSIIFNEKSKSFGLTVGKNPWKKINDSIHIGNFLRKNYGGGGHQNIGGVNFPTKTKALKAIKEIENFLNK</sequence>
<gene>
    <name evidence="1" type="ORF">COS59_00625</name>
</gene>
<evidence type="ECO:0000313" key="1">
    <source>
        <dbReference type="EMBL" id="PIU99270.1"/>
    </source>
</evidence>
<dbReference type="InterPro" id="IPR038763">
    <property type="entry name" value="DHH_sf"/>
</dbReference>
<organism evidence="1 2">
    <name type="scientific">Candidatus Wolfebacteria bacterium CG03_land_8_20_14_0_80_36_15</name>
    <dbReference type="NCBI Taxonomy" id="1975067"/>
    <lineage>
        <taxon>Bacteria</taxon>
        <taxon>Candidatus Wolfeibacteriota</taxon>
    </lineage>
</organism>
<protein>
    <recommendedName>
        <fullName evidence="3">DHHA1 domain-containing protein</fullName>
    </recommendedName>
</protein>
<name>A0A2M7B858_9BACT</name>
<proteinExistence type="predicted"/>
<evidence type="ECO:0008006" key="3">
    <source>
        <dbReference type="Google" id="ProtNLM"/>
    </source>
</evidence>
<dbReference type="EMBL" id="PEVH01000021">
    <property type="protein sequence ID" value="PIU99270.1"/>
    <property type="molecule type" value="Genomic_DNA"/>
</dbReference>
<reference evidence="2" key="1">
    <citation type="submission" date="2017-09" db="EMBL/GenBank/DDBJ databases">
        <title>Depth-based differentiation of microbial function through sediment-hosted aquifers and enrichment of novel symbionts in the deep terrestrial subsurface.</title>
        <authorList>
            <person name="Probst A.J."/>
            <person name="Ladd B."/>
            <person name="Jarett J.K."/>
            <person name="Geller-Mcgrath D.E."/>
            <person name="Sieber C.M.K."/>
            <person name="Emerson J.B."/>
            <person name="Anantharaman K."/>
            <person name="Thomas B.C."/>
            <person name="Malmstrom R."/>
            <person name="Stieglmeier M."/>
            <person name="Klingl A."/>
            <person name="Woyke T."/>
            <person name="Ryan C.M."/>
            <person name="Banfield J.F."/>
        </authorList>
    </citation>
    <scope>NUCLEOTIDE SEQUENCE [LARGE SCALE GENOMIC DNA]</scope>
</reference>
<evidence type="ECO:0000313" key="2">
    <source>
        <dbReference type="Proteomes" id="UP000230131"/>
    </source>
</evidence>
<dbReference type="Proteomes" id="UP000230131">
    <property type="component" value="Unassembled WGS sequence"/>
</dbReference>
<comment type="caution">
    <text evidence="1">The sequence shown here is derived from an EMBL/GenBank/DDBJ whole genome shotgun (WGS) entry which is preliminary data.</text>
</comment>